<gene>
    <name evidence="1" type="ORF">I6H70_14955</name>
</gene>
<name>A0A9X7YUK9_9GAMM</name>
<dbReference type="AlphaFoldDB" id="A0A9X7YUK9"/>
<sequence length="276" mass="30992">MPASKRAQALQQQLLLLSPFANPGHYANWQAGRAQVWIWDQAALLERLPQAARYSVLPDSALSLNSPPLDGERLVAGIRGLEWQRWRDGQLDDSRWAAQHTTELPTHELDLSQRSPLQAADRQLLQNLGMASVATALLAALLIQIGAWLDLSRSQEQLTAQLAELEEGSHLQAQARRRALQSRDRWLTRQALFTHSQSELIARVGEALPPSASLWQRYDYQPGRLQIFLLDPSPDPRDYVRRLDETAMVDSVQVQPEPRNGMVTLQAVPFAHGGEQ</sequence>
<dbReference type="EMBL" id="CP067013">
    <property type="protein sequence ID" value="QQN52895.1"/>
    <property type="molecule type" value="Genomic_DNA"/>
</dbReference>
<evidence type="ECO:0000313" key="2">
    <source>
        <dbReference type="Proteomes" id="UP000595933"/>
    </source>
</evidence>
<proteinExistence type="predicted"/>
<organism evidence="1 2">
    <name type="scientific">Stutzerimonas balearica</name>
    <dbReference type="NCBI Taxonomy" id="74829"/>
    <lineage>
        <taxon>Bacteria</taxon>
        <taxon>Pseudomonadati</taxon>
        <taxon>Pseudomonadota</taxon>
        <taxon>Gammaproteobacteria</taxon>
        <taxon>Pseudomonadales</taxon>
        <taxon>Pseudomonadaceae</taxon>
        <taxon>Stutzerimonas</taxon>
    </lineage>
</organism>
<accession>A0A9X7YUK9</accession>
<evidence type="ECO:0000313" key="1">
    <source>
        <dbReference type="EMBL" id="QQN52895.1"/>
    </source>
</evidence>
<reference evidence="1 2" key="1">
    <citation type="submission" date="2020-12" db="EMBL/GenBank/DDBJ databases">
        <title>FDA dAtabase for Regulatory Grade micrObial Sequences (FDA-ARGOS): Supporting development and validation of Infectious Disease Dx tests.</title>
        <authorList>
            <person name="Sproer C."/>
            <person name="Gronow S."/>
            <person name="Severitt S."/>
            <person name="Schroder I."/>
            <person name="Tallon L."/>
            <person name="Sadzewicz L."/>
            <person name="Zhao X."/>
            <person name="Boylan J."/>
            <person name="Ott S."/>
            <person name="Bowen H."/>
            <person name="Vavikolanu K."/>
            <person name="Mehta A."/>
            <person name="Aluvathingal J."/>
            <person name="Nadendla S."/>
            <person name="Lowell S."/>
            <person name="Myers T."/>
            <person name="Yan Y."/>
            <person name="Sichtig H."/>
        </authorList>
    </citation>
    <scope>NUCLEOTIDE SEQUENCE [LARGE SCALE GENOMIC DNA]</scope>
    <source>
        <strain evidence="1 2">FDAARGOS_1013</strain>
    </source>
</reference>
<protein>
    <submittedName>
        <fullName evidence="1">Uncharacterized protein</fullName>
    </submittedName>
</protein>
<dbReference type="Proteomes" id="UP000595933">
    <property type="component" value="Chromosome"/>
</dbReference>